<dbReference type="Pfam" id="PF03364">
    <property type="entry name" value="Polyketide_cyc"/>
    <property type="match status" value="1"/>
</dbReference>
<keyword evidence="4" id="KW-1185">Reference proteome</keyword>
<evidence type="ECO:0000313" key="4">
    <source>
        <dbReference type="Proteomes" id="UP000246661"/>
    </source>
</evidence>
<dbReference type="PANTHER" id="PTHR33824">
    <property type="entry name" value="POLYKETIDE CYCLASE/DEHYDRASE AND LIPID TRANSPORT SUPERFAMILY PROTEIN"/>
    <property type="match status" value="1"/>
</dbReference>
<gene>
    <name evidence="3" type="ORF">JD79_00356</name>
</gene>
<dbReference type="InterPro" id="IPR047137">
    <property type="entry name" value="ORF3"/>
</dbReference>
<dbReference type="InterPro" id="IPR005031">
    <property type="entry name" value="COQ10_START"/>
</dbReference>
<organism evidence="3 4">
    <name type="scientific">Geodermatophilus normandii</name>
    <dbReference type="NCBI Taxonomy" id="1137989"/>
    <lineage>
        <taxon>Bacteria</taxon>
        <taxon>Bacillati</taxon>
        <taxon>Actinomycetota</taxon>
        <taxon>Actinomycetes</taxon>
        <taxon>Geodermatophilales</taxon>
        <taxon>Geodermatophilaceae</taxon>
        <taxon>Geodermatophilus</taxon>
    </lineage>
</organism>
<accession>A0A317QC25</accession>
<sequence>MTTKVEKSIQVDVPVRTAYDQWTQFEDFPHFMGGVKEVRQLDDRRLHWVAEIAGVRREWEAAVLEQEPDRKVAWAATSGATNAGAVRFEPAGAGSTIVYLELEYEPEGVVEQVGDKLGIVDRQVRSDLERFKALVESQGYATGAWRGSVNEGLDVGTPTADTAYRSRGDSGKAGVSGAAVAAGVAAVAGVAAAGVAAATSGSSAGTPQETETPVRQPGTETPQGVVQSQEVTVVEQPPPDAIVRDDVLVDESDPEGYTAGSSTEGVERGVRGDGDDPMVGGGSQR</sequence>
<dbReference type="Proteomes" id="UP000246661">
    <property type="component" value="Unassembled WGS sequence"/>
</dbReference>
<dbReference type="EMBL" id="QGTX01000001">
    <property type="protein sequence ID" value="PWW21228.1"/>
    <property type="molecule type" value="Genomic_DNA"/>
</dbReference>
<dbReference type="Gene3D" id="3.30.530.20">
    <property type="match status" value="1"/>
</dbReference>
<comment type="caution">
    <text evidence="3">The sequence shown here is derived from an EMBL/GenBank/DDBJ whole genome shotgun (WGS) entry which is preliminary data.</text>
</comment>
<dbReference type="InterPro" id="IPR023393">
    <property type="entry name" value="START-like_dom_sf"/>
</dbReference>
<evidence type="ECO:0000259" key="2">
    <source>
        <dbReference type="Pfam" id="PF03364"/>
    </source>
</evidence>
<dbReference type="PANTHER" id="PTHR33824:SF7">
    <property type="entry name" value="POLYKETIDE CYCLASE_DEHYDRASE AND LIPID TRANSPORT SUPERFAMILY PROTEIN"/>
    <property type="match status" value="1"/>
</dbReference>
<name>A0A317QC25_9ACTN</name>
<feature type="domain" description="Coenzyme Q-binding protein COQ10 START" evidence="2">
    <location>
        <begin position="11"/>
        <end position="130"/>
    </location>
</feature>
<dbReference type="RefSeq" id="WP_110004146.1">
    <property type="nucleotide sequence ID" value="NZ_QGTX01000001.1"/>
</dbReference>
<dbReference type="CDD" id="cd07817">
    <property type="entry name" value="SRPBCC_8"/>
    <property type="match status" value="1"/>
</dbReference>
<feature type="compositionally biased region" description="Basic and acidic residues" evidence="1">
    <location>
        <begin position="265"/>
        <end position="274"/>
    </location>
</feature>
<feature type="compositionally biased region" description="Low complexity" evidence="1">
    <location>
        <begin position="225"/>
        <end position="235"/>
    </location>
</feature>
<evidence type="ECO:0000313" key="3">
    <source>
        <dbReference type="EMBL" id="PWW21228.1"/>
    </source>
</evidence>
<reference evidence="4" key="1">
    <citation type="submission" date="2018-05" db="EMBL/GenBank/DDBJ databases">
        <authorList>
            <person name="Klenk H.-P."/>
            <person name="Huntemann M."/>
            <person name="Clum A."/>
            <person name="Pillay M."/>
            <person name="Palaniappan K."/>
            <person name="Varghese N."/>
            <person name="Mikhailova N."/>
            <person name="Stamatis D."/>
            <person name="Reddy T."/>
            <person name="Daum C."/>
            <person name="Shapiro N."/>
            <person name="Ivanova N."/>
            <person name="Kyrpides N."/>
            <person name="Woyke T."/>
        </authorList>
    </citation>
    <scope>NUCLEOTIDE SEQUENCE [LARGE SCALE GENOMIC DNA]</scope>
    <source>
        <strain evidence="4">DSM 45417</strain>
    </source>
</reference>
<dbReference type="SUPFAM" id="SSF55961">
    <property type="entry name" value="Bet v1-like"/>
    <property type="match status" value="1"/>
</dbReference>
<proteinExistence type="predicted"/>
<dbReference type="AlphaFoldDB" id="A0A317QC25"/>
<dbReference type="OrthoDB" id="3695445at2"/>
<feature type="region of interest" description="Disordered" evidence="1">
    <location>
        <begin position="199"/>
        <end position="285"/>
    </location>
</feature>
<evidence type="ECO:0000256" key="1">
    <source>
        <dbReference type="SAM" id="MobiDB-lite"/>
    </source>
</evidence>
<protein>
    <submittedName>
        <fullName evidence="3">Polyketide cyclase/dehydrase/lipid transport protein</fullName>
    </submittedName>
</protein>
<feature type="compositionally biased region" description="Polar residues" evidence="1">
    <location>
        <begin position="207"/>
        <end position="224"/>
    </location>
</feature>